<name>K1TJG9_9ZZZZ</name>
<reference evidence="1" key="1">
    <citation type="journal article" date="2013" name="Environ. Microbiol.">
        <title>Microbiota from the distal guts of lean and obese adolescents exhibit partial functional redundancy besides clear differences in community structure.</title>
        <authorList>
            <person name="Ferrer M."/>
            <person name="Ruiz A."/>
            <person name="Lanza F."/>
            <person name="Haange S.B."/>
            <person name="Oberbach A."/>
            <person name="Till H."/>
            <person name="Bargiela R."/>
            <person name="Campoy C."/>
            <person name="Segura M.T."/>
            <person name="Richter M."/>
            <person name="von Bergen M."/>
            <person name="Seifert J."/>
            <person name="Suarez A."/>
        </authorList>
    </citation>
    <scope>NUCLEOTIDE SEQUENCE</scope>
</reference>
<sequence length="34" mass="3905">TIFMYVYLKYSKHGYELSVVGESENTAKYIGINS</sequence>
<comment type="caution">
    <text evidence="1">The sequence shown here is derived from an EMBL/GenBank/DDBJ whole genome shotgun (WGS) entry which is preliminary data.</text>
</comment>
<feature type="non-terminal residue" evidence="1">
    <location>
        <position position="1"/>
    </location>
</feature>
<proteinExistence type="predicted"/>
<protein>
    <submittedName>
        <fullName evidence="1">Uncharacterized protein</fullName>
    </submittedName>
</protein>
<evidence type="ECO:0000313" key="1">
    <source>
        <dbReference type="EMBL" id="EKC73277.1"/>
    </source>
</evidence>
<dbReference type="AlphaFoldDB" id="K1TJG9"/>
<gene>
    <name evidence="1" type="ORF">OBE_02473</name>
</gene>
<dbReference type="EMBL" id="AJWZ01001611">
    <property type="protein sequence ID" value="EKC73277.1"/>
    <property type="molecule type" value="Genomic_DNA"/>
</dbReference>
<organism evidence="1">
    <name type="scientific">human gut metagenome</name>
    <dbReference type="NCBI Taxonomy" id="408170"/>
    <lineage>
        <taxon>unclassified sequences</taxon>
        <taxon>metagenomes</taxon>
        <taxon>organismal metagenomes</taxon>
    </lineage>
</organism>
<accession>K1TJG9</accession>